<accession>A0A2C9UT23</accession>
<feature type="signal peptide" evidence="4">
    <location>
        <begin position="1"/>
        <end position="24"/>
    </location>
</feature>
<dbReference type="NCBIfam" id="TIGR01614">
    <property type="entry name" value="PME_inhib"/>
    <property type="match status" value="1"/>
</dbReference>
<gene>
    <name evidence="6" type="ORF">MANES_12G025200v8</name>
</gene>
<dbReference type="Proteomes" id="UP000091857">
    <property type="component" value="Chromosome 12"/>
</dbReference>
<keyword evidence="2" id="KW-1015">Disulfide bond</keyword>
<dbReference type="GO" id="GO:0009827">
    <property type="term" value="P:plant-type cell wall modification"/>
    <property type="evidence" value="ECO:0000318"/>
    <property type="project" value="GO_Central"/>
</dbReference>
<dbReference type="InterPro" id="IPR035513">
    <property type="entry name" value="Invertase/methylesterase_inhib"/>
</dbReference>
<evidence type="ECO:0000256" key="1">
    <source>
        <dbReference type="ARBA" id="ARBA00022729"/>
    </source>
</evidence>
<evidence type="ECO:0000313" key="6">
    <source>
        <dbReference type="EMBL" id="OAY34501.1"/>
    </source>
</evidence>
<sequence>MSINIKNLISFPLVFLAIATLLLAGEVKANTAVKRKDLCSGVDYKPLCRSVVKGITDPLTATKVAISYAIIKTKQAYTQSKTMANNDNIKICKEMYDDAITNLEKSLKSLHVKDKGTLNSDLSAAISYFSTCDDSYAESGEDSPFATLNKILEHMVDNCLVLVTQIR</sequence>
<evidence type="ECO:0000256" key="3">
    <source>
        <dbReference type="ARBA" id="ARBA00038471"/>
    </source>
</evidence>
<reference evidence="7" key="1">
    <citation type="journal article" date="2016" name="Nat. Biotechnol.">
        <title>Sequencing wild and cultivated cassava and related species reveals extensive interspecific hybridization and genetic diversity.</title>
        <authorList>
            <person name="Bredeson J.V."/>
            <person name="Lyons J.B."/>
            <person name="Prochnik S.E."/>
            <person name="Wu G.A."/>
            <person name="Ha C.M."/>
            <person name="Edsinger-Gonzales E."/>
            <person name="Grimwood J."/>
            <person name="Schmutz J."/>
            <person name="Rabbi I.Y."/>
            <person name="Egesi C."/>
            <person name="Nauluvula P."/>
            <person name="Lebot V."/>
            <person name="Ndunguru J."/>
            <person name="Mkamilo G."/>
            <person name="Bart R.S."/>
            <person name="Setter T.L."/>
            <person name="Gleadow R.M."/>
            <person name="Kulakow P."/>
            <person name="Ferguson M.E."/>
            <person name="Rounsley S."/>
            <person name="Rokhsar D.S."/>
        </authorList>
    </citation>
    <scope>NUCLEOTIDE SEQUENCE [LARGE SCALE GENOMIC DNA]</scope>
    <source>
        <strain evidence="7">cv. AM560-2</strain>
    </source>
</reference>
<feature type="domain" description="Pectinesterase inhibitor" evidence="5">
    <location>
        <begin position="28"/>
        <end position="162"/>
    </location>
</feature>
<dbReference type="GO" id="GO:0009505">
    <property type="term" value="C:plant-type cell wall"/>
    <property type="evidence" value="ECO:0000318"/>
    <property type="project" value="GO_Central"/>
</dbReference>
<evidence type="ECO:0000259" key="5">
    <source>
        <dbReference type="SMART" id="SM00856"/>
    </source>
</evidence>
<comment type="similarity">
    <text evidence="3">Belongs to the PMEI family.</text>
</comment>
<dbReference type="PANTHER" id="PTHR36710">
    <property type="entry name" value="PECTINESTERASE INHIBITOR-LIKE"/>
    <property type="match status" value="1"/>
</dbReference>
<dbReference type="OMA" id="DFDTCND"/>
<dbReference type="AlphaFoldDB" id="A0A2C9UT23"/>
<dbReference type="OrthoDB" id="770764at2759"/>
<comment type="caution">
    <text evidence="6">The sequence shown here is derived from an EMBL/GenBank/DDBJ whole genome shotgun (WGS) entry which is preliminary data.</text>
</comment>
<dbReference type="InterPro" id="IPR006501">
    <property type="entry name" value="Pectinesterase_inhib_dom"/>
</dbReference>
<keyword evidence="7" id="KW-1185">Reference proteome</keyword>
<dbReference type="STRING" id="3983.A0A2C9UT23"/>
<dbReference type="InterPro" id="IPR052421">
    <property type="entry name" value="PCW_Enzyme_Inhibitor"/>
</dbReference>
<dbReference type="GO" id="GO:0004857">
    <property type="term" value="F:enzyme inhibitor activity"/>
    <property type="evidence" value="ECO:0000318"/>
    <property type="project" value="GO_Central"/>
</dbReference>
<protein>
    <recommendedName>
        <fullName evidence="5">Pectinesterase inhibitor domain-containing protein</fullName>
    </recommendedName>
</protein>
<feature type="chain" id="PRO_5012338567" description="Pectinesterase inhibitor domain-containing protein" evidence="4">
    <location>
        <begin position="25"/>
        <end position="167"/>
    </location>
</feature>
<evidence type="ECO:0000313" key="7">
    <source>
        <dbReference type="Proteomes" id="UP000091857"/>
    </source>
</evidence>
<keyword evidence="1 4" id="KW-0732">Signal</keyword>
<evidence type="ECO:0000256" key="2">
    <source>
        <dbReference type="ARBA" id="ARBA00023157"/>
    </source>
</evidence>
<proteinExistence type="inferred from homology"/>
<dbReference type="Gramene" id="Manes.12G025200.1.v8.1">
    <property type="protein sequence ID" value="Manes.12G025200.1.v8.1.CDS.1"/>
    <property type="gene ID" value="Manes.12G025200.v8.1"/>
</dbReference>
<dbReference type="SUPFAM" id="SSF101148">
    <property type="entry name" value="Plant invertase/pectin methylesterase inhibitor"/>
    <property type="match status" value="1"/>
</dbReference>
<name>A0A2C9UT23_MANES</name>
<dbReference type="PANTHER" id="PTHR36710:SF4">
    <property type="entry name" value="PLANT INVERTASE_PECTIN METHYLESTERASE INHIBITOR SUPERFAMILY PROTEIN"/>
    <property type="match status" value="1"/>
</dbReference>
<dbReference type="EMBL" id="CM004398">
    <property type="protein sequence ID" value="OAY34501.1"/>
    <property type="molecule type" value="Genomic_DNA"/>
</dbReference>
<dbReference type="SMART" id="SM00856">
    <property type="entry name" value="PMEI"/>
    <property type="match status" value="1"/>
</dbReference>
<dbReference type="Gene3D" id="1.20.140.40">
    <property type="entry name" value="Invertase/pectin methylesterase inhibitor family protein"/>
    <property type="match status" value="1"/>
</dbReference>
<evidence type="ECO:0000256" key="4">
    <source>
        <dbReference type="SAM" id="SignalP"/>
    </source>
</evidence>
<organism evidence="6 7">
    <name type="scientific">Manihot esculenta</name>
    <name type="common">Cassava</name>
    <name type="synonym">Jatropha manihot</name>
    <dbReference type="NCBI Taxonomy" id="3983"/>
    <lineage>
        <taxon>Eukaryota</taxon>
        <taxon>Viridiplantae</taxon>
        <taxon>Streptophyta</taxon>
        <taxon>Embryophyta</taxon>
        <taxon>Tracheophyta</taxon>
        <taxon>Spermatophyta</taxon>
        <taxon>Magnoliopsida</taxon>
        <taxon>eudicotyledons</taxon>
        <taxon>Gunneridae</taxon>
        <taxon>Pentapetalae</taxon>
        <taxon>rosids</taxon>
        <taxon>fabids</taxon>
        <taxon>Malpighiales</taxon>
        <taxon>Euphorbiaceae</taxon>
        <taxon>Crotonoideae</taxon>
        <taxon>Manihoteae</taxon>
        <taxon>Manihot</taxon>
    </lineage>
</organism>
<dbReference type="CDD" id="cd15800">
    <property type="entry name" value="PMEI-like_2"/>
    <property type="match status" value="1"/>
</dbReference>
<dbReference type="Pfam" id="PF04043">
    <property type="entry name" value="PMEI"/>
    <property type="match status" value="1"/>
</dbReference>